<organism evidence="2 3">
    <name type="scientific">Malus domestica</name>
    <name type="common">Apple</name>
    <name type="synonym">Pyrus malus</name>
    <dbReference type="NCBI Taxonomy" id="3750"/>
    <lineage>
        <taxon>Eukaryota</taxon>
        <taxon>Viridiplantae</taxon>
        <taxon>Streptophyta</taxon>
        <taxon>Embryophyta</taxon>
        <taxon>Tracheophyta</taxon>
        <taxon>Spermatophyta</taxon>
        <taxon>Magnoliopsida</taxon>
        <taxon>eudicotyledons</taxon>
        <taxon>Gunneridae</taxon>
        <taxon>Pentapetalae</taxon>
        <taxon>rosids</taxon>
        <taxon>fabids</taxon>
        <taxon>Rosales</taxon>
        <taxon>Rosaceae</taxon>
        <taxon>Amygdaloideae</taxon>
        <taxon>Maleae</taxon>
        <taxon>Malus</taxon>
    </lineage>
</organism>
<keyword evidence="3" id="KW-1185">Reference proteome</keyword>
<evidence type="ECO:0000313" key="2">
    <source>
        <dbReference type="EMBL" id="RXH82928.1"/>
    </source>
</evidence>
<comment type="caution">
    <text evidence="2">The sequence shown here is derived from an EMBL/GenBank/DDBJ whole genome shotgun (WGS) entry which is preliminary data.</text>
</comment>
<dbReference type="EMBL" id="RDQH01000337">
    <property type="protein sequence ID" value="RXH82928.1"/>
    <property type="molecule type" value="Genomic_DNA"/>
</dbReference>
<evidence type="ECO:0000256" key="1">
    <source>
        <dbReference type="SAM" id="MobiDB-lite"/>
    </source>
</evidence>
<feature type="region of interest" description="Disordered" evidence="1">
    <location>
        <begin position="1"/>
        <end position="126"/>
    </location>
</feature>
<gene>
    <name evidence="2" type="ORF">DVH24_003426</name>
</gene>
<reference evidence="2 3" key="1">
    <citation type="submission" date="2018-10" db="EMBL/GenBank/DDBJ databases">
        <title>A high-quality apple genome assembly.</title>
        <authorList>
            <person name="Hu J."/>
        </authorList>
    </citation>
    <scope>NUCLEOTIDE SEQUENCE [LARGE SCALE GENOMIC DNA]</scope>
    <source>
        <strain evidence="3">cv. HFTH1</strain>
        <tissue evidence="2">Young leaf</tissue>
    </source>
</reference>
<dbReference type="OrthoDB" id="670923at2759"/>
<feature type="compositionally biased region" description="Polar residues" evidence="1">
    <location>
        <begin position="73"/>
        <end position="83"/>
    </location>
</feature>
<accession>A0A498IH35</accession>
<protein>
    <submittedName>
        <fullName evidence="2">Uncharacterized protein</fullName>
    </submittedName>
</protein>
<evidence type="ECO:0000313" key="3">
    <source>
        <dbReference type="Proteomes" id="UP000290289"/>
    </source>
</evidence>
<feature type="compositionally biased region" description="Low complexity" evidence="1">
    <location>
        <begin position="16"/>
        <end position="25"/>
    </location>
</feature>
<feature type="compositionally biased region" description="Polar residues" evidence="1">
    <location>
        <begin position="35"/>
        <end position="53"/>
    </location>
</feature>
<sequence length="166" mass="17574">MVQTLEAIKGGGGSIRIGTTGTVSSLMTRELESSKVASPTPASSRNKHQTASVSVLCGATTPKRLQPRKSCDEASSSGSSNDINARHPEVSQKTKTHTKNTSQIPMLSSDHPGLDKTPSRQKTSKKGTNIVEVVDIKCGSSDRAWAGPITNRLKKLGFSKLSESIV</sequence>
<proteinExistence type="predicted"/>
<name>A0A498IH35_MALDO</name>
<dbReference type="Gramene" id="mRNA:MD11G0177600">
    <property type="protein sequence ID" value="CDS:MD11G0177600.1"/>
    <property type="gene ID" value="MD11G0177600"/>
</dbReference>
<dbReference type="PANTHER" id="PTHR36405">
    <property type="entry name" value="BNAA10G09140D PROTEIN"/>
    <property type="match status" value="1"/>
</dbReference>
<dbReference type="Proteomes" id="UP000290289">
    <property type="component" value="Chromosome 11"/>
</dbReference>
<dbReference type="PANTHER" id="PTHR36405:SF1">
    <property type="entry name" value="OS07G0520600 PROTEIN"/>
    <property type="match status" value="1"/>
</dbReference>
<dbReference type="AlphaFoldDB" id="A0A498IH35"/>